<feature type="region of interest" description="Disordered" evidence="10">
    <location>
        <begin position="115"/>
        <end position="140"/>
    </location>
</feature>
<evidence type="ECO:0000256" key="6">
    <source>
        <dbReference type="ARBA" id="ARBA00022801"/>
    </source>
</evidence>
<dbReference type="Pfam" id="PF00293">
    <property type="entry name" value="NUDIX"/>
    <property type="match status" value="1"/>
</dbReference>
<dbReference type="InterPro" id="IPR000086">
    <property type="entry name" value="NUDIX_hydrolase_dom"/>
</dbReference>
<proteinExistence type="inferred from homology"/>
<feature type="compositionally biased region" description="Low complexity" evidence="10">
    <location>
        <begin position="120"/>
        <end position="138"/>
    </location>
</feature>
<evidence type="ECO:0000256" key="8">
    <source>
        <dbReference type="ARBA" id="ARBA00023027"/>
    </source>
</evidence>
<keyword evidence="6 12" id="KW-0378">Hydrolase</keyword>
<evidence type="ECO:0000256" key="5">
    <source>
        <dbReference type="ARBA" id="ARBA00022723"/>
    </source>
</evidence>
<gene>
    <name evidence="12" type="primary">nudC</name>
    <name evidence="12" type="ORF">RIL96_01015</name>
</gene>
<dbReference type="Gene3D" id="3.90.79.10">
    <property type="entry name" value="Nucleoside Triphosphate Pyrophosphohydrolase"/>
    <property type="match status" value="1"/>
</dbReference>
<sequence>MPTPDPQADQPDRPSPLELPLADMGLHRHDQQRQRNDWLEHVWSLPDTQVLILRDGLAPTRQNRLLFVPARAALPETAVYLGSLRGEAAEASTVENTAGPGHLLAVSLSGTPRGAAAEAEMPLSAESPLPEPSAQESSGPLAEAEWLDLRDIGHRLGALDAALLTQAVAVTTWHRSSPHCTRCGHHTEVRNSGWMRRCPHCGTETFPRTDPAAITAVVDDAGRILLGSAYRWAPHRFSTFAGFVESGESVESAVVREVAEEAGVTVDRLQYLGSQAWPFPRSLMLGYQAQTSQPQDARPDREEIREVRWFTRQELYEQVSAGTVWIPSRSSISRALIEHWYGGQLPDAEGEIPR</sequence>
<dbReference type="PANTHER" id="PTHR42904">
    <property type="entry name" value="NUDIX HYDROLASE, NUDC SUBFAMILY"/>
    <property type="match status" value="1"/>
</dbReference>
<accession>A0ABU2DNR8</accession>
<comment type="similarity">
    <text evidence="3">Belongs to the Nudix hydrolase family. NudC subfamily.</text>
</comment>
<protein>
    <recommendedName>
        <fullName evidence="4">NAD(+) diphosphatase</fullName>
        <ecNumber evidence="4">3.6.1.22</ecNumber>
    </recommendedName>
</protein>
<dbReference type="PROSITE" id="PS51462">
    <property type="entry name" value="NUDIX"/>
    <property type="match status" value="1"/>
</dbReference>
<dbReference type="PROSITE" id="PS00893">
    <property type="entry name" value="NUDIX_BOX"/>
    <property type="match status" value="1"/>
</dbReference>
<feature type="domain" description="Nudix hydrolase" evidence="11">
    <location>
        <begin position="207"/>
        <end position="332"/>
    </location>
</feature>
<keyword evidence="5" id="KW-0479">Metal-binding</keyword>
<evidence type="ECO:0000256" key="7">
    <source>
        <dbReference type="ARBA" id="ARBA00022842"/>
    </source>
</evidence>
<dbReference type="Proteomes" id="UP001251870">
    <property type="component" value="Unassembled WGS sequence"/>
</dbReference>
<comment type="catalytic activity">
    <reaction evidence="9">
        <text>a 5'-end NAD(+)-phospho-ribonucleoside in mRNA + H2O = a 5'-end phospho-adenosine-phospho-ribonucleoside in mRNA + beta-nicotinamide D-ribonucleotide + 2 H(+)</text>
        <dbReference type="Rhea" id="RHEA:60876"/>
        <dbReference type="Rhea" id="RHEA-COMP:15698"/>
        <dbReference type="Rhea" id="RHEA-COMP:15719"/>
        <dbReference type="ChEBI" id="CHEBI:14649"/>
        <dbReference type="ChEBI" id="CHEBI:15377"/>
        <dbReference type="ChEBI" id="CHEBI:15378"/>
        <dbReference type="ChEBI" id="CHEBI:144029"/>
        <dbReference type="ChEBI" id="CHEBI:144051"/>
    </reaction>
    <physiologicalReaction direction="left-to-right" evidence="9">
        <dbReference type="Rhea" id="RHEA:60877"/>
    </physiologicalReaction>
</comment>
<evidence type="ECO:0000259" key="11">
    <source>
        <dbReference type="PROSITE" id="PS51462"/>
    </source>
</evidence>
<evidence type="ECO:0000256" key="9">
    <source>
        <dbReference type="ARBA" id="ARBA00023679"/>
    </source>
</evidence>
<evidence type="ECO:0000256" key="2">
    <source>
        <dbReference type="ARBA" id="ARBA00001947"/>
    </source>
</evidence>
<comment type="cofactor">
    <cofactor evidence="1">
        <name>Mg(2+)</name>
        <dbReference type="ChEBI" id="CHEBI:18420"/>
    </cofactor>
</comment>
<name>A0ABU2DNR8_9MICC</name>
<dbReference type="EMBL" id="JAVKGR010000001">
    <property type="protein sequence ID" value="MDR8018147.1"/>
    <property type="molecule type" value="Genomic_DNA"/>
</dbReference>
<evidence type="ECO:0000256" key="3">
    <source>
        <dbReference type="ARBA" id="ARBA00009595"/>
    </source>
</evidence>
<evidence type="ECO:0000256" key="1">
    <source>
        <dbReference type="ARBA" id="ARBA00001946"/>
    </source>
</evidence>
<dbReference type="InterPro" id="IPR015376">
    <property type="entry name" value="Znr_NADH_PPase"/>
</dbReference>
<evidence type="ECO:0000256" key="10">
    <source>
        <dbReference type="SAM" id="MobiDB-lite"/>
    </source>
</evidence>
<dbReference type="RefSeq" id="WP_310547134.1">
    <property type="nucleotide sequence ID" value="NZ_JAVKGR010000001.1"/>
</dbReference>
<dbReference type="Pfam" id="PF09297">
    <property type="entry name" value="Zn_ribbon_NUD"/>
    <property type="match status" value="1"/>
</dbReference>
<dbReference type="EC" id="3.6.1.22" evidence="4"/>
<keyword evidence="13" id="KW-1185">Reference proteome</keyword>
<dbReference type="InterPro" id="IPR015797">
    <property type="entry name" value="NUDIX_hydrolase-like_dom_sf"/>
</dbReference>
<keyword evidence="8" id="KW-0520">NAD</keyword>
<dbReference type="InterPro" id="IPR049734">
    <property type="entry name" value="NudC-like_C"/>
</dbReference>
<dbReference type="NCBIfam" id="NF001299">
    <property type="entry name" value="PRK00241.1"/>
    <property type="match status" value="1"/>
</dbReference>
<comment type="cofactor">
    <cofactor evidence="2">
        <name>Zn(2+)</name>
        <dbReference type="ChEBI" id="CHEBI:29105"/>
    </cofactor>
</comment>
<reference evidence="12 13" key="1">
    <citation type="submission" date="2023-09" db="EMBL/GenBank/DDBJ databases">
        <title>Description of three actinobacteria isolated from air of manufacturing shop in a pharmaceutical factory.</title>
        <authorList>
            <person name="Zhang D.-F."/>
        </authorList>
    </citation>
    <scope>NUCLEOTIDE SEQUENCE [LARGE SCALE GENOMIC DNA]</scope>
    <source>
        <strain evidence="12 13">LY-0111</strain>
    </source>
</reference>
<dbReference type="InterPro" id="IPR020084">
    <property type="entry name" value="NUDIX_hydrolase_CS"/>
</dbReference>
<organism evidence="12 13">
    <name type="scientific">Nesterenkonia aerolata</name>
    <dbReference type="NCBI Taxonomy" id="3074079"/>
    <lineage>
        <taxon>Bacteria</taxon>
        <taxon>Bacillati</taxon>
        <taxon>Actinomycetota</taxon>
        <taxon>Actinomycetes</taxon>
        <taxon>Micrococcales</taxon>
        <taxon>Micrococcaceae</taxon>
        <taxon>Nesterenkonia</taxon>
    </lineage>
</organism>
<evidence type="ECO:0000313" key="13">
    <source>
        <dbReference type="Proteomes" id="UP001251870"/>
    </source>
</evidence>
<evidence type="ECO:0000313" key="12">
    <source>
        <dbReference type="EMBL" id="MDR8018147.1"/>
    </source>
</evidence>
<keyword evidence="7" id="KW-0460">Magnesium</keyword>
<dbReference type="GO" id="GO:0016787">
    <property type="term" value="F:hydrolase activity"/>
    <property type="evidence" value="ECO:0007669"/>
    <property type="project" value="UniProtKB-KW"/>
</dbReference>
<comment type="caution">
    <text evidence="12">The sequence shown here is derived from an EMBL/GenBank/DDBJ whole genome shotgun (WGS) entry which is preliminary data.</text>
</comment>
<dbReference type="PANTHER" id="PTHR42904:SF6">
    <property type="entry name" value="NAD-CAPPED RNA HYDROLASE NUDT12"/>
    <property type="match status" value="1"/>
</dbReference>
<dbReference type="CDD" id="cd03429">
    <property type="entry name" value="NUDIX_NADH_pyrophosphatase_Nudt13"/>
    <property type="match status" value="1"/>
</dbReference>
<dbReference type="SUPFAM" id="SSF55811">
    <property type="entry name" value="Nudix"/>
    <property type="match status" value="1"/>
</dbReference>
<evidence type="ECO:0000256" key="4">
    <source>
        <dbReference type="ARBA" id="ARBA00012381"/>
    </source>
</evidence>
<dbReference type="Gene3D" id="3.90.79.20">
    <property type="match status" value="1"/>
</dbReference>
<dbReference type="InterPro" id="IPR050241">
    <property type="entry name" value="NAD-cap_RNA_hydrolase_NudC"/>
</dbReference>